<name>A0ACA9KBQ0_9GLOM</name>
<keyword evidence="2" id="KW-1185">Reference proteome</keyword>
<organism evidence="1 2">
    <name type="scientific">Cetraspora pellucida</name>
    <dbReference type="NCBI Taxonomy" id="1433469"/>
    <lineage>
        <taxon>Eukaryota</taxon>
        <taxon>Fungi</taxon>
        <taxon>Fungi incertae sedis</taxon>
        <taxon>Mucoromycota</taxon>
        <taxon>Glomeromycotina</taxon>
        <taxon>Glomeromycetes</taxon>
        <taxon>Diversisporales</taxon>
        <taxon>Gigasporaceae</taxon>
        <taxon>Cetraspora</taxon>
    </lineage>
</organism>
<comment type="caution">
    <text evidence="1">The sequence shown here is derived from an EMBL/GenBank/DDBJ whole genome shotgun (WGS) entry which is preliminary data.</text>
</comment>
<reference evidence="1" key="1">
    <citation type="submission" date="2021-06" db="EMBL/GenBank/DDBJ databases">
        <authorList>
            <person name="Kallberg Y."/>
            <person name="Tangrot J."/>
            <person name="Rosling A."/>
        </authorList>
    </citation>
    <scope>NUCLEOTIDE SEQUENCE</scope>
    <source>
        <strain evidence="1">28 12/20/2015</strain>
    </source>
</reference>
<protein>
    <submittedName>
        <fullName evidence="1">791_t:CDS:1</fullName>
    </submittedName>
</protein>
<accession>A0ACA9KBQ0</accession>
<proteinExistence type="predicted"/>
<gene>
    <name evidence="1" type="ORF">SPELUC_LOCUS1375</name>
</gene>
<sequence>MSKKTLSNLPNEITYIVFNMLCIDRKNAKYFKYTLKAWNQVLKWSMYYNKFDENETKNSPLFNYLEYIEELSFSAIDLYCDIINFYEIFANNKHGMIIRKNVIKFCKKLKYFDIGINYISDKDWKENNLDILFIKIESMTDVVIGGIVNLGFEEIISSYGIRVKSIKYKNILYEKTQNQLNFSSEKLEELGKLGGSGKLTNNYIINYETQEPKQEIVYQFYKESKDYFQQLNEVE</sequence>
<dbReference type="EMBL" id="CAJVPW010000725">
    <property type="protein sequence ID" value="CAG8463699.1"/>
    <property type="molecule type" value="Genomic_DNA"/>
</dbReference>
<dbReference type="Proteomes" id="UP000789366">
    <property type="component" value="Unassembled WGS sequence"/>
</dbReference>
<evidence type="ECO:0000313" key="1">
    <source>
        <dbReference type="EMBL" id="CAG8463699.1"/>
    </source>
</evidence>
<evidence type="ECO:0000313" key="2">
    <source>
        <dbReference type="Proteomes" id="UP000789366"/>
    </source>
</evidence>